<evidence type="ECO:0000256" key="5">
    <source>
        <dbReference type="ARBA" id="ARBA00023101"/>
    </source>
</evidence>
<dbReference type="Gene3D" id="1.10.1280.10">
    <property type="entry name" value="Di-copper center containing domain from catechol oxidase"/>
    <property type="match status" value="2"/>
</dbReference>
<dbReference type="GO" id="GO:0004503">
    <property type="term" value="F:tyrosinase activity"/>
    <property type="evidence" value="ECO:0007669"/>
    <property type="project" value="UniProtKB-EC"/>
</dbReference>
<dbReference type="InterPro" id="IPR050316">
    <property type="entry name" value="Tyrosinase/Hemocyanin"/>
</dbReference>
<dbReference type="PANTHER" id="PTHR11474:SF76">
    <property type="entry name" value="SHKT DOMAIN-CONTAINING PROTEIN"/>
    <property type="match status" value="1"/>
</dbReference>
<dbReference type="GO" id="GO:0042438">
    <property type="term" value="P:melanin biosynthetic process"/>
    <property type="evidence" value="ECO:0007669"/>
    <property type="project" value="UniProtKB-KW"/>
</dbReference>
<dbReference type="EC" id="1.14.18.1" evidence="2"/>
<evidence type="ECO:0000256" key="6">
    <source>
        <dbReference type="ARBA" id="ARBA00048233"/>
    </source>
</evidence>
<keyword evidence="10" id="KW-1185">Reference proteome</keyword>
<evidence type="ECO:0000259" key="8">
    <source>
        <dbReference type="PROSITE" id="PS00498"/>
    </source>
</evidence>
<dbReference type="Proteomes" id="UP001239213">
    <property type="component" value="Unassembled WGS sequence"/>
</dbReference>
<keyword evidence="3" id="KW-0479">Metal-binding</keyword>
<comment type="catalytic activity">
    <reaction evidence="7">
        <text>L-tyrosine + O2 = L-dopaquinone + H2O</text>
        <dbReference type="Rhea" id="RHEA:18117"/>
        <dbReference type="ChEBI" id="CHEBI:15377"/>
        <dbReference type="ChEBI" id="CHEBI:15379"/>
        <dbReference type="ChEBI" id="CHEBI:57924"/>
        <dbReference type="ChEBI" id="CHEBI:58315"/>
        <dbReference type="EC" id="1.14.18.1"/>
    </reaction>
</comment>
<name>A0AAI9Y9P4_9PEZI</name>
<comment type="caution">
    <text evidence="9">The sequence shown here is derived from an EMBL/GenBank/DDBJ whole genome shotgun (WGS) entry which is preliminary data.</text>
</comment>
<comment type="catalytic activity">
    <reaction evidence="6">
        <text>2 L-dopa + O2 = 2 L-dopaquinone + 2 H2O</text>
        <dbReference type="Rhea" id="RHEA:34287"/>
        <dbReference type="ChEBI" id="CHEBI:15377"/>
        <dbReference type="ChEBI" id="CHEBI:15379"/>
        <dbReference type="ChEBI" id="CHEBI:57504"/>
        <dbReference type="ChEBI" id="CHEBI:57924"/>
        <dbReference type="EC" id="1.14.18.1"/>
    </reaction>
</comment>
<dbReference type="SUPFAM" id="SSF48056">
    <property type="entry name" value="Di-copper centre-containing domain"/>
    <property type="match status" value="1"/>
</dbReference>
<dbReference type="Pfam" id="PF00264">
    <property type="entry name" value="Tyrosinase"/>
    <property type="match status" value="1"/>
</dbReference>
<dbReference type="GO" id="GO:0046872">
    <property type="term" value="F:metal ion binding"/>
    <property type="evidence" value="ECO:0007669"/>
    <property type="project" value="UniProtKB-KW"/>
</dbReference>
<feature type="domain" description="Tyrosinase copper-binding" evidence="8">
    <location>
        <begin position="278"/>
        <end position="289"/>
    </location>
</feature>
<proteinExistence type="inferred from homology"/>
<dbReference type="PROSITE" id="PS00498">
    <property type="entry name" value="TYROSINASE_2"/>
    <property type="match status" value="1"/>
</dbReference>
<gene>
    <name evidence="9" type="ORF">CCUS01_03272</name>
</gene>
<dbReference type="EMBL" id="MPDP01000035">
    <property type="protein sequence ID" value="KAK1491486.1"/>
    <property type="molecule type" value="Genomic_DNA"/>
</dbReference>
<sequence>MTSLKSPVSMEDVQRTPNWEDDISPLIKAPYWVTKNPEVIGQRWINEMLYWGKWDLSNYDDVRKRALGIYRHLRSKSMPVTRNPDHYWPESALETFRMWANNGFPRDSDCQPTKTPVQVIPEPNDPPITFRVRKDIMSLSREELVVYQAKLDDILGARELGSKWQDLGLLHAYWCLHYQEATFLWYRAYLRYVEELIDFPIPYWNGYAKEAACATSKFAGIPPMFLEQTYQHPGGETRPNPLRFAKALDGKSKDEPVHDNFHGWVGNDMADNTYTAFDPIFLSYHANMDRLAGVFMDANPENQFTSRFPLQHFINNGTSVNYEDTRR</sequence>
<evidence type="ECO:0000256" key="4">
    <source>
        <dbReference type="ARBA" id="ARBA00023008"/>
    </source>
</evidence>
<dbReference type="InterPro" id="IPR008922">
    <property type="entry name" value="Di-copper_centre_dom_sf"/>
</dbReference>
<evidence type="ECO:0000313" key="9">
    <source>
        <dbReference type="EMBL" id="KAK1491486.1"/>
    </source>
</evidence>
<dbReference type="PANTHER" id="PTHR11474">
    <property type="entry name" value="TYROSINASE FAMILY MEMBER"/>
    <property type="match status" value="1"/>
</dbReference>
<dbReference type="AlphaFoldDB" id="A0AAI9Y9P4"/>
<organism evidence="9 10">
    <name type="scientific">Colletotrichum cuscutae</name>
    <dbReference type="NCBI Taxonomy" id="1209917"/>
    <lineage>
        <taxon>Eukaryota</taxon>
        <taxon>Fungi</taxon>
        <taxon>Dikarya</taxon>
        <taxon>Ascomycota</taxon>
        <taxon>Pezizomycotina</taxon>
        <taxon>Sordariomycetes</taxon>
        <taxon>Hypocreomycetidae</taxon>
        <taxon>Glomerellales</taxon>
        <taxon>Glomerellaceae</taxon>
        <taxon>Colletotrichum</taxon>
        <taxon>Colletotrichum acutatum species complex</taxon>
    </lineage>
</organism>
<comment type="similarity">
    <text evidence="1">Belongs to the tyrosinase family.</text>
</comment>
<evidence type="ECO:0000256" key="1">
    <source>
        <dbReference type="ARBA" id="ARBA00009928"/>
    </source>
</evidence>
<reference evidence="9" key="1">
    <citation type="submission" date="2016-11" db="EMBL/GenBank/DDBJ databases">
        <title>The genome sequence of Colletotrichum cuscutae.</title>
        <authorList>
            <person name="Baroncelli R."/>
        </authorList>
    </citation>
    <scope>NUCLEOTIDE SEQUENCE</scope>
    <source>
        <strain evidence="9">IMI 304802</strain>
    </source>
</reference>
<evidence type="ECO:0000313" key="10">
    <source>
        <dbReference type="Proteomes" id="UP001239213"/>
    </source>
</evidence>
<accession>A0AAI9Y9P4</accession>
<keyword evidence="4" id="KW-0186">Copper</keyword>
<dbReference type="InterPro" id="IPR002227">
    <property type="entry name" value="Tyrosinase_Cu-bd"/>
</dbReference>
<protein>
    <recommendedName>
        <fullName evidence="2">tyrosinase</fullName>
        <ecNumber evidence="2">1.14.18.1</ecNumber>
    </recommendedName>
</protein>
<keyword evidence="5" id="KW-0470">Melanin biosynthesis</keyword>
<evidence type="ECO:0000256" key="2">
    <source>
        <dbReference type="ARBA" id="ARBA00011906"/>
    </source>
</evidence>
<evidence type="ECO:0000256" key="3">
    <source>
        <dbReference type="ARBA" id="ARBA00022723"/>
    </source>
</evidence>
<evidence type="ECO:0000256" key="7">
    <source>
        <dbReference type="ARBA" id="ARBA00048881"/>
    </source>
</evidence>